<accession>A0ABR1ER84</accession>
<sequence>MRDMLIRFRVGHIAMIADVEKAFLQVHLNVEDRDATRCLWVRDPLQPPEGLNIVTYRFTRVTFGLNCSPFLLAGTIKYHLQGYTKHAKLAKELHDNVYVDNVIFTASNTEEALKKYKESKAIFTEMNMNLRGYLFNDDEVNDAIPPQDKSWQLVTKVFGIMWNSPEDTVVIEGRFGAKSAVTKRTISEQIASIYDPMGWLTPLLVEGKLFLQFLWKSGYDWDTKLLSEHEQEWIATVAQVNGYKRVFEISPLHSHVKLRCLC</sequence>
<dbReference type="InterPro" id="IPR043128">
    <property type="entry name" value="Rev_trsase/Diguanyl_cyclase"/>
</dbReference>
<protein>
    <recommendedName>
        <fullName evidence="1">Reverse transcriptase domain-containing protein</fullName>
    </recommendedName>
</protein>
<evidence type="ECO:0000313" key="2">
    <source>
        <dbReference type="EMBL" id="KAK6764401.1"/>
    </source>
</evidence>
<dbReference type="InterPro" id="IPR008042">
    <property type="entry name" value="Retrotrans_Pao"/>
</dbReference>
<organism evidence="2 3">
    <name type="scientific">Necator americanus</name>
    <name type="common">Human hookworm</name>
    <dbReference type="NCBI Taxonomy" id="51031"/>
    <lineage>
        <taxon>Eukaryota</taxon>
        <taxon>Metazoa</taxon>
        <taxon>Ecdysozoa</taxon>
        <taxon>Nematoda</taxon>
        <taxon>Chromadorea</taxon>
        <taxon>Rhabditida</taxon>
        <taxon>Rhabditina</taxon>
        <taxon>Rhabditomorpha</taxon>
        <taxon>Strongyloidea</taxon>
        <taxon>Ancylostomatidae</taxon>
        <taxon>Bunostominae</taxon>
        <taxon>Necator</taxon>
    </lineage>
</organism>
<feature type="domain" description="Reverse transcriptase" evidence="1">
    <location>
        <begin position="13"/>
        <end position="130"/>
    </location>
</feature>
<dbReference type="Proteomes" id="UP001303046">
    <property type="component" value="Unassembled WGS sequence"/>
</dbReference>
<dbReference type="Gene3D" id="3.30.70.270">
    <property type="match status" value="1"/>
</dbReference>
<dbReference type="Pfam" id="PF00078">
    <property type="entry name" value="RVT_1"/>
    <property type="match status" value="1"/>
</dbReference>
<dbReference type="Pfam" id="PF05380">
    <property type="entry name" value="Peptidase_A17"/>
    <property type="match status" value="1"/>
</dbReference>
<evidence type="ECO:0000313" key="3">
    <source>
        <dbReference type="Proteomes" id="UP001303046"/>
    </source>
</evidence>
<dbReference type="InterPro" id="IPR043502">
    <property type="entry name" value="DNA/RNA_pol_sf"/>
</dbReference>
<proteinExistence type="predicted"/>
<dbReference type="Gene3D" id="3.10.10.10">
    <property type="entry name" value="HIV Type 1 Reverse Transcriptase, subunit A, domain 1"/>
    <property type="match status" value="1"/>
</dbReference>
<keyword evidence="3" id="KW-1185">Reference proteome</keyword>
<dbReference type="EMBL" id="JAVFWL010000006">
    <property type="protein sequence ID" value="KAK6764401.1"/>
    <property type="molecule type" value="Genomic_DNA"/>
</dbReference>
<dbReference type="SUPFAM" id="SSF56672">
    <property type="entry name" value="DNA/RNA polymerases"/>
    <property type="match status" value="1"/>
</dbReference>
<gene>
    <name evidence="2" type="primary">Necator_chrX.g24815</name>
    <name evidence="2" type="ORF">RB195_024650</name>
</gene>
<name>A0ABR1ER84_NECAM</name>
<dbReference type="InterPro" id="IPR000477">
    <property type="entry name" value="RT_dom"/>
</dbReference>
<dbReference type="PANTHER" id="PTHR47331">
    <property type="entry name" value="PHD-TYPE DOMAIN-CONTAINING PROTEIN"/>
    <property type="match status" value="1"/>
</dbReference>
<reference evidence="2 3" key="1">
    <citation type="submission" date="2023-08" db="EMBL/GenBank/DDBJ databases">
        <title>A Necator americanus chromosomal reference genome.</title>
        <authorList>
            <person name="Ilik V."/>
            <person name="Petrzelkova K.J."/>
            <person name="Pardy F."/>
            <person name="Fuh T."/>
            <person name="Niatou-Singa F.S."/>
            <person name="Gouil Q."/>
            <person name="Baker L."/>
            <person name="Ritchie M.E."/>
            <person name="Jex A.R."/>
            <person name="Gazzola D."/>
            <person name="Li H."/>
            <person name="Toshio Fujiwara R."/>
            <person name="Zhan B."/>
            <person name="Aroian R.V."/>
            <person name="Pafco B."/>
            <person name="Schwarz E.M."/>
        </authorList>
    </citation>
    <scope>NUCLEOTIDE SEQUENCE [LARGE SCALE GENOMIC DNA]</scope>
    <source>
        <strain evidence="2 3">Aroian</strain>
        <tissue evidence="2">Whole animal</tissue>
    </source>
</reference>
<evidence type="ECO:0000259" key="1">
    <source>
        <dbReference type="Pfam" id="PF00078"/>
    </source>
</evidence>
<comment type="caution">
    <text evidence="2">The sequence shown here is derived from an EMBL/GenBank/DDBJ whole genome shotgun (WGS) entry which is preliminary data.</text>
</comment>